<accession>A0A133PVU1</accession>
<name>A0A133PVU1_9BACT</name>
<organism evidence="1 2">
    <name type="scientific">Prevotella corporis</name>
    <dbReference type="NCBI Taxonomy" id="28128"/>
    <lineage>
        <taxon>Bacteria</taxon>
        <taxon>Pseudomonadati</taxon>
        <taxon>Bacteroidota</taxon>
        <taxon>Bacteroidia</taxon>
        <taxon>Bacteroidales</taxon>
        <taxon>Prevotellaceae</taxon>
        <taxon>Prevotella</taxon>
    </lineage>
</organism>
<evidence type="ECO:0000313" key="2">
    <source>
        <dbReference type="Proteomes" id="UP000070533"/>
    </source>
</evidence>
<gene>
    <name evidence="1" type="ORF">HMPREF3226_02500</name>
</gene>
<keyword evidence="2" id="KW-1185">Reference proteome</keyword>
<reference evidence="2" key="1">
    <citation type="submission" date="2016-01" db="EMBL/GenBank/DDBJ databases">
        <authorList>
            <person name="Mitreva M."/>
            <person name="Pepin K.H."/>
            <person name="Mihindukulasuriya K.A."/>
            <person name="Fulton R."/>
            <person name="Fronick C."/>
            <person name="O'Laughlin M."/>
            <person name="Miner T."/>
            <person name="Herter B."/>
            <person name="Rosa B.A."/>
            <person name="Cordes M."/>
            <person name="Tomlinson C."/>
            <person name="Wollam A."/>
            <person name="Palsikar V.B."/>
            <person name="Mardis E.R."/>
            <person name="Wilson R.K."/>
        </authorList>
    </citation>
    <scope>NUCLEOTIDE SEQUENCE [LARGE SCALE GENOMIC DNA]</scope>
    <source>
        <strain evidence="2">MJR7716</strain>
    </source>
</reference>
<dbReference type="Proteomes" id="UP000070533">
    <property type="component" value="Unassembled WGS sequence"/>
</dbReference>
<proteinExistence type="predicted"/>
<comment type="caution">
    <text evidence="1">The sequence shown here is derived from an EMBL/GenBank/DDBJ whole genome shotgun (WGS) entry which is preliminary data.</text>
</comment>
<dbReference type="EMBL" id="LRQG01000222">
    <property type="protein sequence ID" value="KXA33430.1"/>
    <property type="molecule type" value="Genomic_DNA"/>
</dbReference>
<sequence>MVAALRRTINTDMLKNYLAIWRLTEIRPKCCICPTEMAEG</sequence>
<protein>
    <submittedName>
        <fullName evidence="1">Uncharacterized protein</fullName>
    </submittedName>
</protein>
<dbReference type="AlphaFoldDB" id="A0A133PVU1"/>
<evidence type="ECO:0000313" key="1">
    <source>
        <dbReference type="EMBL" id="KXA33430.1"/>
    </source>
</evidence>